<comment type="subcellular location">
    <subcellularLocation>
        <location evidence="1">Cell membrane</location>
        <topology evidence="1">Multi-pass membrane protein</topology>
    </subcellularLocation>
</comment>
<proteinExistence type="inferred from homology"/>
<dbReference type="GeneID" id="101888976"/>
<evidence type="ECO:0000256" key="10">
    <source>
        <dbReference type="SAM" id="SignalP"/>
    </source>
</evidence>
<dbReference type="Proteomes" id="UP001652621">
    <property type="component" value="Unplaced"/>
</dbReference>
<comment type="similarity">
    <text evidence="2">Belongs to the glutamate-gated ion channel (TC 1.A.10.1) family.</text>
</comment>
<keyword evidence="7 14" id="KW-0675">Receptor</keyword>
<evidence type="ECO:0000256" key="6">
    <source>
        <dbReference type="ARBA" id="ARBA00023136"/>
    </source>
</evidence>
<organism evidence="13 14">
    <name type="scientific">Musca domestica</name>
    <name type="common">House fly</name>
    <dbReference type="NCBI Taxonomy" id="7370"/>
    <lineage>
        <taxon>Eukaryota</taxon>
        <taxon>Metazoa</taxon>
        <taxon>Ecdysozoa</taxon>
        <taxon>Arthropoda</taxon>
        <taxon>Hexapoda</taxon>
        <taxon>Insecta</taxon>
        <taxon>Pterygota</taxon>
        <taxon>Neoptera</taxon>
        <taxon>Endopterygota</taxon>
        <taxon>Diptera</taxon>
        <taxon>Brachycera</taxon>
        <taxon>Muscomorpha</taxon>
        <taxon>Muscoidea</taxon>
        <taxon>Muscidae</taxon>
        <taxon>Musca</taxon>
    </lineage>
</organism>
<dbReference type="PANTHER" id="PTHR42643">
    <property type="entry name" value="IONOTROPIC RECEPTOR 20A-RELATED"/>
    <property type="match status" value="1"/>
</dbReference>
<evidence type="ECO:0000259" key="12">
    <source>
        <dbReference type="Pfam" id="PF24576"/>
    </source>
</evidence>
<keyword evidence="10" id="KW-0732">Signal</keyword>
<evidence type="ECO:0000313" key="13">
    <source>
        <dbReference type="Proteomes" id="UP001652621"/>
    </source>
</evidence>
<dbReference type="PANTHER" id="PTHR42643:SF32">
    <property type="entry name" value="IONOTROPIC RECEPTOR 31A, ISOFORM C-RELATED"/>
    <property type="match status" value="1"/>
</dbReference>
<dbReference type="SUPFAM" id="SSF53850">
    <property type="entry name" value="Periplasmic binding protein-like II"/>
    <property type="match status" value="1"/>
</dbReference>
<evidence type="ECO:0000256" key="5">
    <source>
        <dbReference type="ARBA" id="ARBA00022989"/>
    </source>
</evidence>
<dbReference type="InterPro" id="IPR001320">
    <property type="entry name" value="Iontro_rcpt_C"/>
</dbReference>
<dbReference type="Pfam" id="PF00060">
    <property type="entry name" value="Lig_chan"/>
    <property type="match status" value="1"/>
</dbReference>
<keyword evidence="13" id="KW-1185">Reference proteome</keyword>
<keyword evidence="4 9" id="KW-0812">Transmembrane</keyword>
<name>A0ABM3VK43_MUSDO</name>
<dbReference type="Pfam" id="PF24576">
    <property type="entry name" value="IR75A_N"/>
    <property type="match status" value="1"/>
</dbReference>
<feature type="domain" description="Ionotropic receptor 75a N-terminal" evidence="12">
    <location>
        <begin position="39"/>
        <end position="210"/>
    </location>
</feature>
<dbReference type="InterPro" id="IPR052192">
    <property type="entry name" value="Insect_Ionotropic_Sensory_Rcpt"/>
</dbReference>
<dbReference type="RefSeq" id="XP_058986176.1">
    <property type="nucleotide sequence ID" value="XM_059130193.1"/>
</dbReference>
<evidence type="ECO:0000256" key="1">
    <source>
        <dbReference type="ARBA" id="ARBA00004651"/>
    </source>
</evidence>
<feature type="signal peptide" evidence="10">
    <location>
        <begin position="1"/>
        <end position="17"/>
    </location>
</feature>
<dbReference type="Gene3D" id="1.10.287.70">
    <property type="match status" value="1"/>
</dbReference>
<keyword evidence="8" id="KW-0325">Glycoprotein</keyword>
<feature type="domain" description="Ionotropic glutamate receptor C-terminal" evidence="11">
    <location>
        <begin position="342"/>
        <end position="424"/>
    </location>
</feature>
<evidence type="ECO:0000256" key="3">
    <source>
        <dbReference type="ARBA" id="ARBA00022475"/>
    </source>
</evidence>
<gene>
    <name evidence="14" type="primary">LOC101888976</name>
</gene>
<sequence length="629" mass="71374">MKAYFIIIAVIFMPLSGMVINHQDNHVRSYIFGMIKAVHTLVFTCTYKEAAKGIKQLSSFNTFMKIVNLKSSKCMEALFTPKVHAKTSIFIDCRCIEAGDVLHKGSNGMFFNKTYQWMLWDAANKCLPLLYKLKNIGPNAQLIKVHRQNSTFVVSDCHSKGRHLNAALEFIQLANFFSNGSSTILDYIDRTQNIYCRDNFNGLLLKAATVIDQDNITSNIEIEDILSRSHKESGVAAFAKYHYALFCILRERFNFTVKFRNARGWAGKLGNSSLRLGYIGIMQRNEADVGASASYNRINRFDFFDILHQGWKLETAFIYRLTPNIGYKNLKGDFFAPFHIYVWFIMGGICLLLTVVWMCIEYMVSKKTDQFTAVNVIPVNVVGAICQQGMDPSPMGISSRIISLTTFVFSLIFYNYYTSSVVGGLLGNTVEGPSTIDAIISSELKVSFEDIGYYKILFQYNKTPRIRKLLEKKVLPHRGPKDLPVYTHLEDALPYVKKGGHAFHCEVVDAYPEIAKQFDVSEICDLRVVFGLLESELLNFVIHKNSPFTEIFRIVMRRAVETGLDKRILKQRQPEKPPCSNLYTVYPVDLTGTFSAFIFLAGAIVSSLVLCCIEGLFKVQVQVFKCQLQ</sequence>
<evidence type="ECO:0000256" key="2">
    <source>
        <dbReference type="ARBA" id="ARBA00008685"/>
    </source>
</evidence>
<keyword evidence="5 9" id="KW-1133">Transmembrane helix</keyword>
<feature type="transmembrane region" description="Helical" evidence="9">
    <location>
        <begin position="594"/>
        <end position="617"/>
    </location>
</feature>
<evidence type="ECO:0000256" key="4">
    <source>
        <dbReference type="ARBA" id="ARBA00022692"/>
    </source>
</evidence>
<feature type="transmembrane region" description="Helical" evidence="9">
    <location>
        <begin position="397"/>
        <end position="417"/>
    </location>
</feature>
<feature type="chain" id="PRO_5047279418" evidence="10">
    <location>
        <begin position="18"/>
        <end position="629"/>
    </location>
</feature>
<reference evidence="14" key="1">
    <citation type="submission" date="2025-08" db="UniProtKB">
        <authorList>
            <consortium name="RefSeq"/>
        </authorList>
    </citation>
    <scope>IDENTIFICATION</scope>
    <source>
        <strain evidence="14">Aabys</strain>
        <tissue evidence="14">Whole body</tissue>
    </source>
</reference>
<keyword evidence="3" id="KW-1003">Cell membrane</keyword>
<evidence type="ECO:0000313" key="14">
    <source>
        <dbReference type="RefSeq" id="XP_058986176.1"/>
    </source>
</evidence>
<dbReference type="InterPro" id="IPR057074">
    <property type="entry name" value="IR75A_N"/>
</dbReference>
<evidence type="ECO:0000256" key="7">
    <source>
        <dbReference type="ARBA" id="ARBA00023170"/>
    </source>
</evidence>
<accession>A0ABM3VK43</accession>
<evidence type="ECO:0000256" key="9">
    <source>
        <dbReference type="SAM" id="Phobius"/>
    </source>
</evidence>
<protein>
    <submittedName>
        <fullName evidence="14">Ionotropic receptor 75a isoform X1</fullName>
    </submittedName>
</protein>
<keyword evidence="6 9" id="KW-0472">Membrane</keyword>
<feature type="transmembrane region" description="Helical" evidence="9">
    <location>
        <begin position="340"/>
        <end position="360"/>
    </location>
</feature>
<evidence type="ECO:0000256" key="8">
    <source>
        <dbReference type="ARBA" id="ARBA00023180"/>
    </source>
</evidence>
<evidence type="ECO:0000259" key="11">
    <source>
        <dbReference type="Pfam" id="PF00060"/>
    </source>
</evidence>